<dbReference type="Gene3D" id="3.30.1130.10">
    <property type="match status" value="2"/>
</dbReference>
<gene>
    <name evidence="9" type="ORF">PV10_02859</name>
</gene>
<dbReference type="OrthoDB" id="5425486at2759"/>
<keyword evidence="6" id="KW-0456">Lyase</keyword>
<dbReference type="EMBL" id="KN847521">
    <property type="protein sequence ID" value="KIV95178.1"/>
    <property type="molecule type" value="Genomic_DNA"/>
</dbReference>
<comment type="pathway">
    <text evidence="2">Cofactor biosynthesis; tetrahydrofolate biosynthesis; 2-amino-4-hydroxy-6-hydroxymethyl-7,8-dihydropteridine diphosphate from 7,8-dihydroneopterin triphosphate: step 3/4.</text>
</comment>
<dbReference type="PANTHER" id="PTHR42844:SF1">
    <property type="entry name" value="DIHYDRONEOPTERIN ALDOLASE 1-RELATED"/>
    <property type="match status" value="1"/>
</dbReference>
<comment type="catalytic activity">
    <reaction evidence="1">
        <text>7,8-dihydroneopterin = 6-hydroxymethyl-7,8-dihydropterin + glycolaldehyde</text>
        <dbReference type="Rhea" id="RHEA:10540"/>
        <dbReference type="ChEBI" id="CHEBI:17001"/>
        <dbReference type="ChEBI" id="CHEBI:17071"/>
        <dbReference type="ChEBI" id="CHEBI:44841"/>
        <dbReference type="EC" id="4.1.2.25"/>
    </reaction>
</comment>
<feature type="domain" description="Dihydroneopterin aldolase/epimerase" evidence="8">
    <location>
        <begin position="130"/>
        <end position="242"/>
    </location>
</feature>
<dbReference type="InterPro" id="IPR043133">
    <property type="entry name" value="GTP-CH-I_C/QueF"/>
</dbReference>
<evidence type="ECO:0000256" key="1">
    <source>
        <dbReference type="ARBA" id="ARBA00001353"/>
    </source>
</evidence>
<name>A0A0D2A874_EXOME</name>
<organism evidence="9 10">
    <name type="scientific">Exophiala mesophila</name>
    <name type="common">Black yeast-like fungus</name>
    <dbReference type="NCBI Taxonomy" id="212818"/>
    <lineage>
        <taxon>Eukaryota</taxon>
        <taxon>Fungi</taxon>
        <taxon>Dikarya</taxon>
        <taxon>Ascomycota</taxon>
        <taxon>Pezizomycotina</taxon>
        <taxon>Eurotiomycetes</taxon>
        <taxon>Chaetothyriomycetidae</taxon>
        <taxon>Chaetothyriales</taxon>
        <taxon>Herpotrichiellaceae</taxon>
        <taxon>Exophiala</taxon>
    </lineage>
</organism>
<dbReference type="GO" id="GO:0004150">
    <property type="term" value="F:dihydroneopterin aldolase activity"/>
    <property type="evidence" value="ECO:0007669"/>
    <property type="project" value="UniProtKB-EC"/>
</dbReference>
<feature type="domain" description="Dihydroneopterin aldolase/epimerase" evidence="8">
    <location>
        <begin position="4"/>
        <end position="114"/>
    </location>
</feature>
<dbReference type="GO" id="GO:0005737">
    <property type="term" value="C:cytoplasm"/>
    <property type="evidence" value="ECO:0007669"/>
    <property type="project" value="TreeGrafter"/>
</dbReference>
<evidence type="ECO:0000256" key="3">
    <source>
        <dbReference type="ARBA" id="ARBA00005708"/>
    </source>
</evidence>
<dbReference type="HOGENOM" id="CLU_062068_1_0_1"/>
<dbReference type="InterPro" id="IPR006157">
    <property type="entry name" value="FolB_dom"/>
</dbReference>
<evidence type="ECO:0000256" key="5">
    <source>
        <dbReference type="ARBA" id="ARBA00022909"/>
    </source>
</evidence>
<dbReference type="InterPro" id="IPR006156">
    <property type="entry name" value="Dihydroneopterin_aldolase"/>
</dbReference>
<evidence type="ECO:0000313" key="10">
    <source>
        <dbReference type="Proteomes" id="UP000054302"/>
    </source>
</evidence>
<dbReference type="Pfam" id="PF02152">
    <property type="entry name" value="FolB"/>
    <property type="match status" value="2"/>
</dbReference>
<dbReference type="SUPFAM" id="SSF55620">
    <property type="entry name" value="Tetrahydrobiopterin biosynthesis enzymes-like"/>
    <property type="match status" value="2"/>
</dbReference>
<evidence type="ECO:0000256" key="2">
    <source>
        <dbReference type="ARBA" id="ARBA00005013"/>
    </source>
</evidence>
<reference evidence="9 10" key="1">
    <citation type="submission" date="2015-01" db="EMBL/GenBank/DDBJ databases">
        <title>The Genome Sequence of Exophiala mesophila CBS40295.</title>
        <authorList>
            <consortium name="The Broad Institute Genomics Platform"/>
            <person name="Cuomo C."/>
            <person name="de Hoog S."/>
            <person name="Gorbushina A."/>
            <person name="Stielow B."/>
            <person name="Teixiera M."/>
            <person name="Abouelleil A."/>
            <person name="Chapman S.B."/>
            <person name="Priest M."/>
            <person name="Young S.K."/>
            <person name="Wortman J."/>
            <person name="Nusbaum C."/>
            <person name="Birren B."/>
        </authorList>
    </citation>
    <scope>NUCLEOTIDE SEQUENCE [LARGE SCALE GENOMIC DNA]</scope>
    <source>
        <strain evidence="9 10">CBS 40295</strain>
    </source>
</reference>
<evidence type="ECO:0000256" key="7">
    <source>
        <dbReference type="ARBA" id="ARBA00032903"/>
    </source>
</evidence>
<comment type="similarity">
    <text evidence="3">Belongs to the DHNA family.</text>
</comment>
<accession>A0A0D2A874</accession>
<dbReference type="STRING" id="212818.A0A0D2A874"/>
<sequence>MDSVILKGIKFDLAVGLDAWRRVAKPQPVVVDLDIQPTFTLEAAAAKDDVNLTLDYGKPYRQLVKEVNETLTYPEIRYLISHISDVVADYASLSLEIALPKALLQAKQGLAYHAMIDKSPDAGTVFTLSLTIKQIATECIIGVNPHERTYKQPLFFDISVPIVAGSFEIVGEHDAGHHHQVHDLVQEVVERVEGSSYQTLEALATAVAQIVTMNYGYSLAKVRIEKPYAYPVIAATSVQLTRTKGFFENKDFWKVKLP</sequence>
<dbReference type="EC" id="4.1.2.25" evidence="4"/>
<dbReference type="OMA" id="PCLIGVN"/>
<dbReference type="VEuPathDB" id="FungiDB:PV10_02859"/>
<keyword evidence="5" id="KW-0289">Folate biosynthesis</keyword>
<proteinExistence type="inferred from homology"/>
<dbReference type="NCBIfam" id="TIGR00526">
    <property type="entry name" value="folB_dom"/>
    <property type="match status" value="1"/>
</dbReference>
<dbReference type="RefSeq" id="XP_016226752.1">
    <property type="nucleotide sequence ID" value="XM_016367234.1"/>
</dbReference>
<evidence type="ECO:0000313" key="9">
    <source>
        <dbReference type="EMBL" id="KIV95178.1"/>
    </source>
</evidence>
<dbReference type="Proteomes" id="UP000054302">
    <property type="component" value="Unassembled WGS sequence"/>
</dbReference>
<dbReference type="AlphaFoldDB" id="A0A0D2A874"/>
<dbReference type="GO" id="GO:0046656">
    <property type="term" value="P:folic acid biosynthetic process"/>
    <property type="evidence" value="ECO:0007669"/>
    <property type="project" value="UniProtKB-KW"/>
</dbReference>
<dbReference type="SMART" id="SM00905">
    <property type="entry name" value="FolB"/>
    <property type="match status" value="2"/>
</dbReference>
<dbReference type="GeneID" id="27320704"/>
<keyword evidence="10" id="KW-1185">Reference proteome</keyword>
<protein>
    <recommendedName>
        <fullName evidence="4">dihydroneopterin aldolase</fullName>
        <ecNumber evidence="4">4.1.2.25</ecNumber>
    </recommendedName>
    <alternativeName>
        <fullName evidence="7">7,8-dihydroneopterin aldolase</fullName>
    </alternativeName>
</protein>
<dbReference type="PANTHER" id="PTHR42844">
    <property type="entry name" value="DIHYDRONEOPTERIN ALDOLASE 1-RELATED"/>
    <property type="match status" value="1"/>
</dbReference>
<evidence type="ECO:0000259" key="8">
    <source>
        <dbReference type="SMART" id="SM00905"/>
    </source>
</evidence>
<evidence type="ECO:0000256" key="4">
    <source>
        <dbReference type="ARBA" id="ARBA00013043"/>
    </source>
</evidence>
<evidence type="ECO:0000256" key="6">
    <source>
        <dbReference type="ARBA" id="ARBA00023239"/>
    </source>
</evidence>